<gene>
    <name evidence="3" type="ORF">LRS13_01340</name>
</gene>
<dbReference type="EMBL" id="CP088295">
    <property type="protein sequence ID" value="UUY04202.1"/>
    <property type="molecule type" value="Genomic_DNA"/>
</dbReference>
<accession>A0ABY5PHX2</accession>
<organism evidence="3 4">
    <name type="scientific">Svornostia abyssi</name>
    <dbReference type="NCBI Taxonomy" id="2898438"/>
    <lineage>
        <taxon>Bacteria</taxon>
        <taxon>Bacillati</taxon>
        <taxon>Actinomycetota</taxon>
        <taxon>Thermoleophilia</taxon>
        <taxon>Solirubrobacterales</taxon>
        <taxon>Baekduiaceae</taxon>
        <taxon>Svornostia</taxon>
    </lineage>
</organism>
<evidence type="ECO:0000256" key="1">
    <source>
        <dbReference type="SAM" id="MobiDB-lite"/>
    </source>
</evidence>
<reference evidence="4" key="1">
    <citation type="submission" date="2021-11" db="EMBL/GenBank/DDBJ databases">
        <title>Cultivation dependent microbiological survey of springs from the worlds oldest radium mine currently devoted to the extraction of radon-saturated water.</title>
        <authorList>
            <person name="Kapinusova G."/>
            <person name="Smrhova T."/>
            <person name="Strejcek M."/>
            <person name="Suman J."/>
            <person name="Jani K."/>
            <person name="Pajer P."/>
            <person name="Uhlik O."/>
        </authorList>
    </citation>
    <scope>NUCLEOTIDE SEQUENCE [LARGE SCALE GENOMIC DNA]</scope>
    <source>
        <strain evidence="4">J379</strain>
    </source>
</reference>
<evidence type="ECO:0000313" key="3">
    <source>
        <dbReference type="EMBL" id="UUY04202.1"/>
    </source>
</evidence>
<proteinExistence type="predicted"/>
<name>A0ABY5PHX2_9ACTN</name>
<dbReference type="RefSeq" id="WP_353864694.1">
    <property type="nucleotide sequence ID" value="NZ_CP088295.1"/>
</dbReference>
<keyword evidence="4" id="KW-1185">Reference proteome</keyword>
<evidence type="ECO:0000313" key="4">
    <source>
        <dbReference type="Proteomes" id="UP001058860"/>
    </source>
</evidence>
<evidence type="ECO:0008006" key="5">
    <source>
        <dbReference type="Google" id="ProtNLM"/>
    </source>
</evidence>
<feature type="signal peptide" evidence="2">
    <location>
        <begin position="1"/>
        <end position="23"/>
    </location>
</feature>
<evidence type="ECO:0000256" key="2">
    <source>
        <dbReference type="SAM" id="SignalP"/>
    </source>
</evidence>
<sequence length="107" mass="10858">MTVRLTVALVGAIAVLGAPPAGAAPSPRLVDFHVVPMIVPDPPVVPAIGPSPDPPSAPWGLVQPGLRHAGQATPGLVGPSDLPPLADPARLHRHVGDRMMADAVTRS</sequence>
<feature type="compositionally biased region" description="Pro residues" evidence="1">
    <location>
        <begin position="46"/>
        <end position="57"/>
    </location>
</feature>
<protein>
    <recommendedName>
        <fullName evidence="5">Secreted protein</fullName>
    </recommendedName>
</protein>
<keyword evidence="2" id="KW-0732">Signal</keyword>
<feature type="chain" id="PRO_5046997748" description="Secreted protein" evidence="2">
    <location>
        <begin position="24"/>
        <end position="107"/>
    </location>
</feature>
<feature type="region of interest" description="Disordered" evidence="1">
    <location>
        <begin position="46"/>
        <end position="87"/>
    </location>
</feature>
<dbReference type="Proteomes" id="UP001058860">
    <property type="component" value="Chromosome"/>
</dbReference>